<gene>
    <name evidence="1" type="ORF">HMPREF9240_00816</name>
</gene>
<reference evidence="1 2" key="1">
    <citation type="submission" date="2012-07" db="EMBL/GenBank/DDBJ databases">
        <title>The Genome Sequence of Actinomyces neuii subsp. anitratus BVS029A5.</title>
        <authorList>
            <consortium name="The Broad Institute Genome Sequencing Platform"/>
            <person name="Earl A."/>
            <person name="Ward D."/>
            <person name="Feldgarden M."/>
            <person name="Gevers D."/>
            <person name="Saerens B."/>
            <person name="Vaneechoutte M."/>
            <person name="Walker B."/>
            <person name="Young S.K."/>
            <person name="Zeng Q."/>
            <person name="Gargeya S."/>
            <person name="Fitzgerald M."/>
            <person name="Haas B."/>
            <person name="Abouelleil A."/>
            <person name="Alvarado L."/>
            <person name="Arachchi H.M."/>
            <person name="Berlin A."/>
            <person name="Chapman S.B."/>
            <person name="Goldberg J."/>
            <person name="Griggs A."/>
            <person name="Gujja S."/>
            <person name="Hansen M."/>
            <person name="Howarth C."/>
            <person name="Imamovic A."/>
            <person name="Larimer J."/>
            <person name="McCowen C."/>
            <person name="Montmayeur A."/>
            <person name="Murphy C."/>
            <person name="Neiman D."/>
            <person name="Pearson M."/>
            <person name="Priest M."/>
            <person name="Roberts A."/>
            <person name="Saif S."/>
            <person name="Shea T."/>
            <person name="Sisk P."/>
            <person name="Sykes S."/>
            <person name="Wortman J."/>
            <person name="Nusbaum C."/>
            <person name="Birren B."/>
        </authorList>
    </citation>
    <scope>NUCLEOTIDE SEQUENCE [LARGE SCALE GENOMIC DNA]</scope>
    <source>
        <strain evidence="1 2">BVS029A5</strain>
    </source>
</reference>
<dbReference type="InterPro" id="IPR011013">
    <property type="entry name" value="Gal_mutarotase_sf_dom"/>
</dbReference>
<dbReference type="SUPFAM" id="SSF74650">
    <property type="entry name" value="Galactose mutarotase-like"/>
    <property type="match status" value="1"/>
</dbReference>
<dbReference type="Proteomes" id="UP000006075">
    <property type="component" value="Unassembled WGS sequence"/>
</dbReference>
<dbReference type="GO" id="GO:0030246">
    <property type="term" value="F:carbohydrate binding"/>
    <property type="evidence" value="ECO:0007669"/>
    <property type="project" value="InterPro"/>
</dbReference>
<protein>
    <recommendedName>
        <fullName evidence="3">Aldose 1-epimerase</fullName>
    </recommendedName>
</protein>
<dbReference type="RefSeq" id="WP_004806187.1">
    <property type="nucleotide sequence ID" value="NZ_JH815214.1"/>
</dbReference>
<dbReference type="InterPro" id="IPR014718">
    <property type="entry name" value="GH-type_carb-bd"/>
</dbReference>
<evidence type="ECO:0000313" key="1">
    <source>
        <dbReference type="EMBL" id="EJZ87467.1"/>
    </source>
</evidence>
<dbReference type="OrthoDB" id="4739604at2"/>
<comment type="caution">
    <text evidence="1">The sequence shown here is derived from an EMBL/GenBank/DDBJ whole genome shotgun (WGS) entry which is preliminary data.</text>
</comment>
<sequence length="310" mass="34158">MNDWVISCADARASVSAFRGVVTSWIIERDGVEHELIDGYCTEAEMQSLDGYRGALMAPWSNRISDARFTFENEEFDLGVDPSGLREGLHGLYASATFSLVRLLPDSVTIEAENQGVPGYPWPTKLQATYTIREGGRLELELRCTNCSDRAIKVGLGWHPYLAYQGSGPCTVDIPARTKVNVDDALIPLQEPHTFSDRGEERRIDFEGLAGIDLAYTNLVPDPDGVVRTRLTHPDGSVTTLEGLLEGGKDGVGIIHIFTGDTLQYRPGESFAMEPCHFMTDAFNREAVGDTALLQPGHTRELRAALIHEF</sequence>
<dbReference type="PATRIC" id="fig|888439.3.peg.822"/>
<dbReference type="EMBL" id="AGWP01000004">
    <property type="protein sequence ID" value="EJZ87467.1"/>
    <property type="molecule type" value="Genomic_DNA"/>
</dbReference>
<keyword evidence="2" id="KW-1185">Reference proteome</keyword>
<name>K0YUA1_9ACTO</name>
<evidence type="ECO:0000313" key="2">
    <source>
        <dbReference type="Proteomes" id="UP000006075"/>
    </source>
</evidence>
<organism evidence="1 2">
    <name type="scientific">Winkia neuii BV029A5</name>
    <dbReference type="NCBI Taxonomy" id="888439"/>
    <lineage>
        <taxon>Bacteria</taxon>
        <taxon>Bacillati</taxon>
        <taxon>Actinomycetota</taxon>
        <taxon>Actinomycetes</taxon>
        <taxon>Actinomycetales</taxon>
        <taxon>Actinomycetaceae</taxon>
        <taxon>Winkia</taxon>
    </lineage>
</organism>
<dbReference type="Pfam" id="PF01263">
    <property type="entry name" value="Aldose_epim"/>
    <property type="match status" value="1"/>
</dbReference>
<dbReference type="HOGENOM" id="CLU_052486_1_0_11"/>
<accession>K0YUA1</accession>
<dbReference type="AlphaFoldDB" id="K0YUA1"/>
<dbReference type="Gene3D" id="2.70.98.10">
    <property type="match status" value="1"/>
</dbReference>
<dbReference type="GO" id="GO:0016853">
    <property type="term" value="F:isomerase activity"/>
    <property type="evidence" value="ECO:0007669"/>
    <property type="project" value="InterPro"/>
</dbReference>
<dbReference type="eggNOG" id="COG2017">
    <property type="taxonomic scope" value="Bacteria"/>
</dbReference>
<dbReference type="GO" id="GO:0005975">
    <property type="term" value="P:carbohydrate metabolic process"/>
    <property type="evidence" value="ECO:0007669"/>
    <property type="project" value="InterPro"/>
</dbReference>
<dbReference type="InterPro" id="IPR008183">
    <property type="entry name" value="Aldose_1/G6P_1-epimerase"/>
</dbReference>
<proteinExistence type="predicted"/>
<evidence type="ECO:0008006" key="3">
    <source>
        <dbReference type="Google" id="ProtNLM"/>
    </source>
</evidence>